<keyword evidence="3 5" id="KW-0863">Zinc-finger</keyword>
<keyword evidence="8" id="KW-1185">Reference proteome</keyword>
<keyword evidence="1" id="KW-0479">Metal-binding</keyword>
<proteinExistence type="predicted"/>
<dbReference type="InterPro" id="IPR036236">
    <property type="entry name" value="Znf_C2H2_sf"/>
</dbReference>
<feature type="domain" description="C2H2-type" evidence="6">
    <location>
        <begin position="291"/>
        <end position="321"/>
    </location>
</feature>
<evidence type="ECO:0000256" key="2">
    <source>
        <dbReference type="ARBA" id="ARBA00022737"/>
    </source>
</evidence>
<dbReference type="PROSITE" id="PS00028">
    <property type="entry name" value="ZINC_FINGER_C2H2_1"/>
    <property type="match status" value="2"/>
</dbReference>
<evidence type="ECO:0000256" key="1">
    <source>
        <dbReference type="ARBA" id="ARBA00022723"/>
    </source>
</evidence>
<comment type="caution">
    <text evidence="7">The sequence shown here is derived from an EMBL/GenBank/DDBJ whole genome shotgun (WGS) entry which is preliminary data.</text>
</comment>
<evidence type="ECO:0000313" key="7">
    <source>
        <dbReference type="EMBL" id="RUS27952.1"/>
    </source>
</evidence>
<evidence type="ECO:0000313" key="8">
    <source>
        <dbReference type="Proteomes" id="UP000274822"/>
    </source>
</evidence>
<accession>A0A433QDX0</accession>
<sequence length="380" mass="42198">MSTSNLVVPPHPVLTDNRMFDYDQPIYSNNTMPVSVPQSQTYYKDIQYYGYSNEFVASAQPQRFSYAELLSDPTPEGYLSVDTYENDGCYVPTPLPPSPQSDDFALFPTPAMDNIAANYVLMLNGDICPANIGMPLPMTPLTPTDPDAGFGNYDDTPVIPSDLPTTPMSPLTPMASPLSSCKEMSPCFSDCTSSNYDGSNYDGSNYDGSNYDGSNYDGSNYDGSNYDGSNYDGLTDEYQPDSPLSCSLSLDQVRDRAAQDMAPQYISLTRPVRSRGRRVSSHPDVSGSKLFTCQTEGCGKVFKRSEHLKRHTRSIHTLEKPFPCTYPGCPKRFSRSDNLNQHVRIHRHNGKEKSATRNFSNFTPFLQTYSNGNIHTMVVN</sequence>
<evidence type="ECO:0000256" key="5">
    <source>
        <dbReference type="PROSITE-ProRule" id="PRU00042"/>
    </source>
</evidence>
<dbReference type="SUPFAM" id="SSF57667">
    <property type="entry name" value="beta-beta-alpha zinc fingers"/>
    <property type="match status" value="1"/>
</dbReference>
<evidence type="ECO:0000259" key="6">
    <source>
        <dbReference type="PROSITE" id="PS50157"/>
    </source>
</evidence>
<reference evidence="7 8" key="1">
    <citation type="journal article" date="2018" name="New Phytol.">
        <title>Phylogenomics of Endogonaceae and evolution of mycorrhizas within Mucoromycota.</title>
        <authorList>
            <person name="Chang Y."/>
            <person name="Desiro A."/>
            <person name="Na H."/>
            <person name="Sandor L."/>
            <person name="Lipzen A."/>
            <person name="Clum A."/>
            <person name="Barry K."/>
            <person name="Grigoriev I.V."/>
            <person name="Martin F.M."/>
            <person name="Stajich J.E."/>
            <person name="Smith M.E."/>
            <person name="Bonito G."/>
            <person name="Spatafora J.W."/>
        </authorList>
    </citation>
    <scope>NUCLEOTIDE SEQUENCE [LARGE SCALE GENOMIC DNA]</scope>
    <source>
        <strain evidence="7 8">AD002</strain>
    </source>
</reference>
<dbReference type="SMART" id="SM00355">
    <property type="entry name" value="ZnF_C2H2"/>
    <property type="match status" value="2"/>
</dbReference>
<dbReference type="GO" id="GO:0008270">
    <property type="term" value="F:zinc ion binding"/>
    <property type="evidence" value="ECO:0007669"/>
    <property type="project" value="UniProtKB-KW"/>
</dbReference>
<dbReference type="GO" id="GO:0000978">
    <property type="term" value="F:RNA polymerase II cis-regulatory region sequence-specific DNA binding"/>
    <property type="evidence" value="ECO:0007669"/>
    <property type="project" value="TreeGrafter"/>
</dbReference>
<keyword evidence="4" id="KW-0862">Zinc</keyword>
<dbReference type="PANTHER" id="PTHR23235">
    <property type="entry name" value="KRUEPPEL-LIKE TRANSCRIPTION FACTOR"/>
    <property type="match status" value="1"/>
</dbReference>
<dbReference type="FunFam" id="3.30.160.60:FF:000125">
    <property type="entry name" value="Putative zinc finger protein 143"/>
    <property type="match status" value="1"/>
</dbReference>
<name>A0A433QDX0_9FUNG</name>
<evidence type="ECO:0000256" key="3">
    <source>
        <dbReference type="ARBA" id="ARBA00022771"/>
    </source>
</evidence>
<dbReference type="InterPro" id="IPR013087">
    <property type="entry name" value="Znf_C2H2_type"/>
</dbReference>
<protein>
    <recommendedName>
        <fullName evidence="6">C2H2-type domain-containing protein</fullName>
    </recommendedName>
</protein>
<feature type="domain" description="C2H2-type" evidence="6">
    <location>
        <begin position="322"/>
        <end position="353"/>
    </location>
</feature>
<dbReference type="AlphaFoldDB" id="A0A433QDX0"/>
<dbReference type="Gene3D" id="3.30.160.60">
    <property type="entry name" value="Classic Zinc Finger"/>
    <property type="match status" value="2"/>
</dbReference>
<dbReference type="Proteomes" id="UP000274822">
    <property type="component" value="Unassembled WGS sequence"/>
</dbReference>
<dbReference type="PROSITE" id="PS50157">
    <property type="entry name" value="ZINC_FINGER_C2H2_2"/>
    <property type="match status" value="2"/>
</dbReference>
<dbReference type="PANTHER" id="PTHR23235:SF60">
    <property type="entry name" value="STRIPE, ISOFORM D"/>
    <property type="match status" value="1"/>
</dbReference>
<dbReference type="GO" id="GO:0000981">
    <property type="term" value="F:DNA-binding transcription factor activity, RNA polymerase II-specific"/>
    <property type="evidence" value="ECO:0007669"/>
    <property type="project" value="TreeGrafter"/>
</dbReference>
<organism evidence="7 8">
    <name type="scientific">Jimgerdemannia flammicorona</name>
    <dbReference type="NCBI Taxonomy" id="994334"/>
    <lineage>
        <taxon>Eukaryota</taxon>
        <taxon>Fungi</taxon>
        <taxon>Fungi incertae sedis</taxon>
        <taxon>Mucoromycota</taxon>
        <taxon>Mucoromycotina</taxon>
        <taxon>Endogonomycetes</taxon>
        <taxon>Endogonales</taxon>
        <taxon>Endogonaceae</taxon>
        <taxon>Jimgerdemannia</taxon>
    </lineage>
</organism>
<evidence type="ECO:0000256" key="4">
    <source>
        <dbReference type="ARBA" id="ARBA00022833"/>
    </source>
</evidence>
<gene>
    <name evidence="7" type="ORF">BC938DRAFT_482528</name>
</gene>
<dbReference type="EMBL" id="RBNJ01007439">
    <property type="protein sequence ID" value="RUS27952.1"/>
    <property type="molecule type" value="Genomic_DNA"/>
</dbReference>
<keyword evidence="2" id="KW-0677">Repeat</keyword>
<dbReference type="Pfam" id="PF00096">
    <property type="entry name" value="zf-C2H2"/>
    <property type="match status" value="2"/>
</dbReference>